<name>A0ABS4M782_9ACTN</name>
<evidence type="ECO:0000313" key="2">
    <source>
        <dbReference type="Proteomes" id="UP001519309"/>
    </source>
</evidence>
<comment type="caution">
    <text evidence="1">The sequence shown here is derived from an EMBL/GenBank/DDBJ whole genome shotgun (WGS) entry which is preliminary data.</text>
</comment>
<dbReference type="EMBL" id="JAGGLP010000028">
    <property type="protein sequence ID" value="MBP2055246.1"/>
    <property type="molecule type" value="Genomic_DNA"/>
</dbReference>
<accession>A0ABS4M782</accession>
<keyword evidence="2" id="KW-1185">Reference proteome</keyword>
<gene>
    <name evidence="1" type="ORF">J2Z21_008260</name>
</gene>
<dbReference type="Proteomes" id="UP001519309">
    <property type="component" value="Unassembled WGS sequence"/>
</dbReference>
<reference evidence="1 2" key="1">
    <citation type="submission" date="2021-03" db="EMBL/GenBank/DDBJ databases">
        <title>Genomic Encyclopedia of Type Strains, Phase IV (KMG-IV): sequencing the most valuable type-strain genomes for metagenomic binning, comparative biology and taxonomic classification.</title>
        <authorList>
            <person name="Goeker M."/>
        </authorList>
    </citation>
    <scope>NUCLEOTIDE SEQUENCE [LARGE SCALE GENOMIC DNA]</scope>
    <source>
        <strain evidence="1 2">DSM 40499</strain>
    </source>
</reference>
<proteinExistence type="predicted"/>
<sequence length="62" mass="6389">MSLTGGNRDDITQLMPLPLLDKIPPVAGRVGRPRLRPDALPAVAATTTTSTGACYGNGASVR</sequence>
<evidence type="ECO:0000313" key="1">
    <source>
        <dbReference type="EMBL" id="MBP2055246.1"/>
    </source>
</evidence>
<protein>
    <submittedName>
        <fullName evidence="1">Uncharacterized protein</fullName>
    </submittedName>
</protein>
<organism evidence="1 2">
    <name type="scientific">Streptomyces griseochromogenes</name>
    <dbReference type="NCBI Taxonomy" id="68214"/>
    <lineage>
        <taxon>Bacteria</taxon>
        <taxon>Bacillati</taxon>
        <taxon>Actinomycetota</taxon>
        <taxon>Actinomycetes</taxon>
        <taxon>Kitasatosporales</taxon>
        <taxon>Streptomycetaceae</taxon>
        <taxon>Streptomyces</taxon>
    </lineage>
</organism>